<dbReference type="SUPFAM" id="SSF56784">
    <property type="entry name" value="HAD-like"/>
    <property type="match status" value="1"/>
</dbReference>
<dbReference type="PANTHER" id="PTHR42891">
    <property type="entry name" value="D-GLYCERO-BETA-D-MANNO-HEPTOSE-1,7-BISPHOSPHATE 7-PHOSPHATASE"/>
    <property type="match status" value="1"/>
</dbReference>
<dbReference type="PANTHER" id="PTHR42891:SF1">
    <property type="entry name" value="D-GLYCERO-BETA-D-MANNO-HEPTOSE-1,7-BISPHOSPHATE 7-PHOSPHATASE"/>
    <property type="match status" value="1"/>
</dbReference>
<reference evidence="1" key="1">
    <citation type="submission" date="2018-05" db="EMBL/GenBank/DDBJ databases">
        <authorList>
            <person name="Lanie J.A."/>
            <person name="Ng W.-L."/>
            <person name="Kazmierczak K.M."/>
            <person name="Andrzejewski T.M."/>
            <person name="Davidsen T.M."/>
            <person name="Wayne K.J."/>
            <person name="Tettelin H."/>
            <person name="Glass J.I."/>
            <person name="Rusch D."/>
            <person name="Podicherti R."/>
            <person name="Tsui H.-C.T."/>
            <person name="Winkler M.E."/>
        </authorList>
    </citation>
    <scope>NUCLEOTIDE SEQUENCE</scope>
</reference>
<dbReference type="InterPro" id="IPR036412">
    <property type="entry name" value="HAD-like_sf"/>
</dbReference>
<evidence type="ECO:0000313" key="1">
    <source>
        <dbReference type="EMBL" id="SVC65498.1"/>
    </source>
</evidence>
<gene>
    <name evidence="1" type="ORF">METZ01_LOCUS318352</name>
</gene>
<name>A0A382NYD1_9ZZZZ</name>
<dbReference type="Gene3D" id="3.40.50.1000">
    <property type="entry name" value="HAD superfamily/HAD-like"/>
    <property type="match status" value="1"/>
</dbReference>
<dbReference type="GO" id="GO:0005975">
    <property type="term" value="P:carbohydrate metabolic process"/>
    <property type="evidence" value="ECO:0007669"/>
    <property type="project" value="InterPro"/>
</dbReference>
<dbReference type="NCBIfam" id="TIGR01662">
    <property type="entry name" value="HAD-SF-IIIA"/>
    <property type="match status" value="1"/>
</dbReference>
<dbReference type="AlphaFoldDB" id="A0A382NYD1"/>
<evidence type="ECO:0008006" key="2">
    <source>
        <dbReference type="Google" id="ProtNLM"/>
    </source>
</evidence>
<dbReference type="GO" id="GO:0016791">
    <property type="term" value="F:phosphatase activity"/>
    <property type="evidence" value="ECO:0007669"/>
    <property type="project" value="InterPro"/>
</dbReference>
<dbReference type="InterPro" id="IPR006549">
    <property type="entry name" value="HAD-SF_hydro_IIIA"/>
</dbReference>
<feature type="non-terminal residue" evidence="1">
    <location>
        <position position="122"/>
    </location>
</feature>
<protein>
    <recommendedName>
        <fullName evidence="2">D,D-heptose 1,7-bisphosphate phosphatase</fullName>
    </recommendedName>
</protein>
<dbReference type="InterPro" id="IPR023214">
    <property type="entry name" value="HAD_sf"/>
</dbReference>
<dbReference type="EMBL" id="UINC01103256">
    <property type="protein sequence ID" value="SVC65498.1"/>
    <property type="molecule type" value="Genomic_DNA"/>
</dbReference>
<accession>A0A382NYD1</accession>
<proteinExistence type="predicted"/>
<dbReference type="InterPro" id="IPR004446">
    <property type="entry name" value="Heptose_bisP_phosphatase"/>
</dbReference>
<dbReference type="Pfam" id="PF13242">
    <property type="entry name" value="Hydrolase_like"/>
    <property type="match status" value="1"/>
</dbReference>
<organism evidence="1">
    <name type="scientific">marine metagenome</name>
    <dbReference type="NCBI Taxonomy" id="408172"/>
    <lineage>
        <taxon>unclassified sequences</taxon>
        <taxon>metagenomes</taxon>
        <taxon>ecological metagenomes</taxon>
    </lineage>
</organism>
<sequence>MTNQSGVARGLIHQQDLNAIHNFIRTELKRNGIPLLGIYVCTDHPDNATENRKPGTGMFLEAKVEHGLDLIKCLMIGDSPADIQAGEMLGMETMLVLTGRGKQTEDKLQDFISPTFTVSNIK</sequence>